<comment type="subcellular location">
    <subcellularLocation>
        <location evidence="6">Endoplasmic reticulum</location>
    </subcellularLocation>
    <subcellularLocation>
        <location evidence="6">Golgi apparatus</location>
        <location evidence="6">cis-Golgi network</location>
    </subcellularLocation>
</comment>
<evidence type="ECO:0000256" key="6">
    <source>
        <dbReference type="RuleBase" id="RU366065"/>
    </source>
</evidence>
<gene>
    <name evidence="7" type="ORF">LDAN0321_LOCUS8742</name>
</gene>
<dbReference type="Pfam" id="PF04099">
    <property type="entry name" value="Sybindin"/>
    <property type="match status" value="1"/>
</dbReference>
<dbReference type="GO" id="GO:0005783">
    <property type="term" value="C:endoplasmic reticulum"/>
    <property type="evidence" value="ECO:0007669"/>
    <property type="project" value="UniProtKB-SubCell"/>
</dbReference>
<dbReference type="PANTHER" id="PTHR23249:SF16">
    <property type="entry name" value="TRAFFICKING PROTEIN PARTICLE COMPLEX SUBUNIT 1"/>
    <property type="match status" value="1"/>
</dbReference>
<evidence type="ECO:0000256" key="5">
    <source>
        <dbReference type="ARBA" id="ARBA00038167"/>
    </source>
</evidence>
<dbReference type="SMART" id="SM01399">
    <property type="entry name" value="Sybindin"/>
    <property type="match status" value="1"/>
</dbReference>
<dbReference type="GO" id="GO:0005794">
    <property type="term" value="C:Golgi apparatus"/>
    <property type="evidence" value="ECO:0007669"/>
    <property type="project" value="UniProtKB-SubCell"/>
</dbReference>
<accession>A0A7S2KF60</accession>
<dbReference type="EMBL" id="HBGY01013563">
    <property type="protein sequence ID" value="CAD9575176.1"/>
    <property type="molecule type" value="Transcribed_RNA"/>
</dbReference>
<comment type="similarity">
    <text evidence="5">Belongs to the TRAPP small subunits family. BET5 subfamily.</text>
</comment>
<evidence type="ECO:0000256" key="3">
    <source>
        <dbReference type="ARBA" id="ARBA00022892"/>
    </source>
</evidence>
<protein>
    <recommendedName>
        <fullName evidence="6">Trafficking protein particle complex subunit</fullName>
    </recommendedName>
</protein>
<keyword evidence="2 6" id="KW-0256">Endoplasmic reticulum</keyword>
<evidence type="ECO:0000256" key="1">
    <source>
        <dbReference type="ARBA" id="ARBA00022448"/>
    </source>
</evidence>
<dbReference type="Gene3D" id="3.30.450.70">
    <property type="match status" value="1"/>
</dbReference>
<evidence type="ECO:0000256" key="2">
    <source>
        <dbReference type="ARBA" id="ARBA00022824"/>
    </source>
</evidence>
<keyword evidence="3 6" id="KW-0931">ER-Golgi transport</keyword>
<evidence type="ECO:0000313" key="7">
    <source>
        <dbReference type="EMBL" id="CAD9575176.1"/>
    </source>
</evidence>
<keyword evidence="1 6" id="KW-0813">Transport</keyword>
<dbReference type="PANTHER" id="PTHR23249">
    <property type="entry name" value="TRAFFICKING PROTEIN PARTICLE COMPLEX SUBUNIT"/>
    <property type="match status" value="1"/>
</dbReference>
<dbReference type="SUPFAM" id="SSF64356">
    <property type="entry name" value="SNARE-like"/>
    <property type="match status" value="1"/>
</dbReference>
<dbReference type="GO" id="GO:0030008">
    <property type="term" value="C:TRAPP complex"/>
    <property type="evidence" value="ECO:0007669"/>
    <property type="project" value="UniProtKB-UniRule"/>
</dbReference>
<sequence length="176" mass="20269">MAVYSFHIFDRKGKTLFTKRYNTQNQIKQRPEEEEEQRKLIFGSLFSLREIVTTLSPMNDGFSEPTVLQSIKTGACTLHVYETMSGMRLVMYTDNYVANSGGDSPVREALKHIYSDIWVEYVVRSPLYRPGDLMPVSGNGSNAAVKATDGRNKFDIRSTEFEKRLDTFLTKKSWFR</sequence>
<keyword evidence="4 6" id="KW-0333">Golgi apparatus</keyword>
<dbReference type="AlphaFoldDB" id="A0A7S2KF60"/>
<evidence type="ECO:0000256" key="4">
    <source>
        <dbReference type="ARBA" id="ARBA00023034"/>
    </source>
</evidence>
<dbReference type="GO" id="GO:0006888">
    <property type="term" value="P:endoplasmic reticulum to Golgi vesicle-mediated transport"/>
    <property type="evidence" value="ECO:0007669"/>
    <property type="project" value="UniProtKB-UniRule"/>
</dbReference>
<name>A0A7S2KF60_9STRA</name>
<dbReference type="InterPro" id="IPR011012">
    <property type="entry name" value="Longin-like_dom_sf"/>
</dbReference>
<organism evidence="7">
    <name type="scientific">Leptocylindrus danicus</name>
    <dbReference type="NCBI Taxonomy" id="163516"/>
    <lineage>
        <taxon>Eukaryota</taxon>
        <taxon>Sar</taxon>
        <taxon>Stramenopiles</taxon>
        <taxon>Ochrophyta</taxon>
        <taxon>Bacillariophyta</taxon>
        <taxon>Coscinodiscophyceae</taxon>
        <taxon>Chaetocerotophycidae</taxon>
        <taxon>Leptocylindrales</taxon>
        <taxon>Leptocylindraceae</taxon>
        <taxon>Leptocylindrus</taxon>
    </lineage>
</organism>
<proteinExistence type="inferred from homology"/>
<reference evidence="7" key="1">
    <citation type="submission" date="2021-01" db="EMBL/GenBank/DDBJ databases">
        <authorList>
            <person name="Corre E."/>
            <person name="Pelletier E."/>
            <person name="Niang G."/>
            <person name="Scheremetjew M."/>
            <person name="Finn R."/>
            <person name="Kale V."/>
            <person name="Holt S."/>
            <person name="Cochrane G."/>
            <person name="Meng A."/>
            <person name="Brown T."/>
            <person name="Cohen L."/>
        </authorList>
    </citation>
    <scope>NUCLEOTIDE SEQUENCE</scope>
    <source>
        <strain evidence="7">B650</strain>
    </source>
</reference>
<dbReference type="InterPro" id="IPR007233">
    <property type="entry name" value="TRAPPC"/>
</dbReference>
<comment type="subunit">
    <text evidence="6">Part of the multisubunit transport protein particle (TRAPP) complex.</text>
</comment>